<evidence type="ECO:0000259" key="4">
    <source>
        <dbReference type="PROSITE" id="PS51388"/>
    </source>
</evidence>
<evidence type="ECO:0000256" key="3">
    <source>
        <dbReference type="SAM" id="MobiDB-lite"/>
    </source>
</evidence>
<keyword evidence="2" id="KW-0342">GTP-binding</keyword>
<dbReference type="InterPro" id="IPR045063">
    <property type="entry name" value="Dynamin_N"/>
</dbReference>
<feature type="domain" description="GED" evidence="4">
    <location>
        <begin position="881"/>
        <end position="978"/>
    </location>
</feature>
<reference evidence="5 6" key="1">
    <citation type="submission" date="2024-01" db="EMBL/GenBank/DDBJ databases">
        <authorList>
            <person name="Allen C."/>
            <person name="Tagirdzhanova G."/>
        </authorList>
    </citation>
    <scope>NUCLEOTIDE SEQUENCE [LARGE SCALE GENOMIC DNA]</scope>
    <source>
        <strain evidence="5 6">CBS 119000</strain>
    </source>
</reference>
<organism evidence="5 6">
    <name type="scientific">Sporothrix epigloea</name>
    <dbReference type="NCBI Taxonomy" id="1892477"/>
    <lineage>
        <taxon>Eukaryota</taxon>
        <taxon>Fungi</taxon>
        <taxon>Dikarya</taxon>
        <taxon>Ascomycota</taxon>
        <taxon>Pezizomycotina</taxon>
        <taxon>Sordariomycetes</taxon>
        <taxon>Sordariomycetidae</taxon>
        <taxon>Ophiostomatales</taxon>
        <taxon>Ophiostomataceae</taxon>
        <taxon>Sporothrix</taxon>
    </lineage>
</organism>
<evidence type="ECO:0000256" key="1">
    <source>
        <dbReference type="ARBA" id="ARBA00022741"/>
    </source>
</evidence>
<comment type="caution">
    <text evidence="5">The sequence shown here is derived from an EMBL/GenBank/DDBJ whole genome shotgun (WGS) entry which is preliminary data.</text>
</comment>
<dbReference type="Pfam" id="PF00350">
    <property type="entry name" value="Dynamin_N"/>
    <property type="match status" value="1"/>
</dbReference>
<gene>
    <name evidence="5" type="ORF">SEPCBS119000_000736</name>
</gene>
<feature type="region of interest" description="Disordered" evidence="3">
    <location>
        <begin position="638"/>
        <end position="680"/>
    </location>
</feature>
<sequence>MSATILTSRSIGGAGRDDTIPGISIKPEPSGQEQSVSSRPVQNVASGRACGFARSGAPSVSTRTGRQTVADSRGGVGGEDDDQPILMEVRQIKAQPPESILGRLDAPHAPPNVSFVSHGFTAIGDKVKELNDTLGQLQSLGIQHVTSLPELVLVGDQSAGKSSLMSGFSDIYLPRSEGACTRCPVHIRLSGSHSSEPWVCRVSLQQDYDYQPPQQVTLTNPFGPWFEKRRDIKEFASLTNPAEIEDTLRWAQIATLNPNTEHSLYKPGTGDIWRRANILGNECNNGASNEAAFSPNTVALDISAPGLADLSFYDLPGVFTSARQDEDQYLVKVVRNLTAKYISHKQAIILWAVPMNVDPETSATFSIIREQKAQFRTVGVMTKADLLPPNAGAQWMAMLRGEQHKIGHGYFMTARPIVGEGLLPDELVQSSHRDPSRPADQLERQSAFEEAFFNKQQPGLGYQEWPDVFHEFDDRCGVNRLVAFMSRQLGHEFAKCLPEIKEKVSFKLVDVNNELAQLPDLPGNPELEIRRSLGEFAANVRNILDGCHFMPSLNQLVLRFQKDIDGLKPKYRVKPQPASSALAGGGTAATNSNGRIDLTNEIDDASTVNEGSPAPGMATNIPPSAAVAESRRRHLTMFLDGQPDNSVPRTPAKRPRGTELNSSVKQEDLSENGDSQNLGAGTRRLLYRPSDTHQAPVVRSLEAVRLIINANSKPGMANIVTEEAYNSLCIEAVRPWNGPLVQLLDKIYDLLDTRLHELLSNALCNLRKRLIYKHASSILKKFLVDRISQVRTVLFQNYQLETRKFYTLDRESLKRYEVSEGRLLVRHRHHHRMVAYLGEQRGRERPVPKDWESMSDEERAREKAVVNQELAKLGPDEYSRELGVCATVRGYYWVASTRFVDMCTMHIVSGLLPDVVDQLSHWYLDTELGVFHQTAPQTFSNLMDEDEATAQKRISLKDDRDRFRQTMDSIQRLEATSQYAPAQVLGDDI</sequence>
<dbReference type="EMBL" id="CAWUON010000005">
    <property type="protein sequence ID" value="CAK7263941.1"/>
    <property type="molecule type" value="Genomic_DNA"/>
</dbReference>
<dbReference type="InterPro" id="IPR022812">
    <property type="entry name" value="Dynamin"/>
</dbReference>
<dbReference type="InterPro" id="IPR000375">
    <property type="entry name" value="Dynamin_stalk"/>
</dbReference>
<feature type="compositionally biased region" description="Polar residues" evidence="3">
    <location>
        <begin position="58"/>
        <end position="70"/>
    </location>
</feature>
<feature type="compositionally biased region" description="Polar residues" evidence="3">
    <location>
        <begin position="31"/>
        <end position="45"/>
    </location>
</feature>
<accession>A0ABP0DAL6</accession>
<dbReference type="PROSITE" id="PS51388">
    <property type="entry name" value="GED"/>
    <property type="match status" value="1"/>
</dbReference>
<dbReference type="PRINTS" id="PR00195">
    <property type="entry name" value="DYNAMIN"/>
</dbReference>
<protein>
    <recommendedName>
        <fullName evidence="4">GED domain-containing protein</fullName>
    </recommendedName>
</protein>
<name>A0ABP0DAL6_9PEZI</name>
<evidence type="ECO:0000313" key="6">
    <source>
        <dbReference type="Proteomes" id="UP001642502"/>
    </source>
</evidence>
<keyword evidence="1" id="KW-0547">Nucleotide-binding</keyword>
<feature type="compositionally biased region" description="Polar residues" evidence="3">
    <location>
        <begin position="1"/>
        <end position="10"/>
    </location>
</feature>
<dbReference type="Pfam" id="PF01031">
    <property type="entry name" value="Dynamin_M"/>
    <property type="match status" value="1"/>
</dbReference>
<dbReference type="Gene3D" id="3.40.50.300">
    <property type="entry name" value="P-loop containing nucleotide triphosphate hydrolases"/>
    <property type="match status" value="1"/>
</dbReference>
<dbReference type="SUPFAM" id="SSF52540">
    <property type="entry name" value="P-loop containing nucleoside triphosphate hydrolases"/>
    <property type="match status" value="1"/>
</dbReference>
<evidence type="ECO:0000313" key="5">
    <source>
        <dbReference type="EMBL" id="CAK7263941.1"/>
    </source>
</evidence>
<dbReference type="PANTHER" id="PTHR11566">
    <property type="entry name" value="DYNAMIN"/>
    <property type="match status" value="1"/>
</dbReference>
<dbReference type="Gene3D" id="1.20.120.1240">
    <property type="entry name" value="Dynamin, middle domain"/>
    <property type="match status" value="1"/>
</dbReference>
<dbReference type="Proteomes" id="UP001642502">
    <property type="component" value="Unassembled WGS sequence"/>
</dbReference>
<dbReference type="SMART" id="SM00053">
    <property type="entry name" value="DYNc"/>
    <property type="match status" value="1"/>
</dbReference>
<dbReference type="CDD" id="cd08771">
    <property type="entry name" value="DLP_1"/>
    <property type="match status" value="1"/>
</dbReference>
<feature type="region of interest" description="Disordered" evidence="3">
    <location>
        <begin position="1"/>
        <end position="82"/>
    </location>
</feature>
<evidence type="ECO:0000256" key="2">
    <source>
        <dbReference type="ARBA" id="ARBA00023134"/>
    </source>
</evidence>
<dbReference type="PANTHER" id="PTHR11566:SF131">
    <property type="entry name" value="GTPASE, PUTATIVE (AFU_ORTHOLOGUE AFUA_6G07630)-RELATED"/>
    <property type="match status" value="1"/>
</dbReference>
<dbReference type="InterPro" id="IPR001401">
    <property type="entry name" value="Dynamin_GTPase"/>
</dbReference>
<keyword evidence="6" id="KW-1185">Reference proteome</keyword>
<dbReference type="InterPro" id="IPR027417">
    <property type="entry name" value="P-loop_NTPase"/>
</dbReference>
<proteinExistence type="predicted"/>
<dbReference type="InterPro" id="IPR020850">
    <property type="entry name" value="GED_dom"/>
</dbReference>